<comment type="caution">
    <text evidence="1">The sequence shown here is derived from an EMBL/GenBank/DDBJ whole genome shotgun (WGS) entry which is preliminary data.</text>
</comment>
<dbReference type="Gene3D" id="3.40.50.720">
    <property type="entry name" value="NAD(P)-binding Rossmann-like Domain"/>
    <property type="match status" value="1"/>
</dbReference>
<protein>
    <submittedName>
        <fullName evidence="1">FdrA domain protein</fullName>
    </submittedName>
</protein>
<organism evidence="1 2">
    <name type="scientific">Enterocloster asparagiformis</name>
    <dbReference type="NCBI Taxonomy" id="333367"/>
    <lineage>
        <taxon>Bacteria</taxon>
        <taxon>Bacillati</taxon>
        <taxon>Bacillota</taxon>
        <taxon>Clostridia</taxon>
        <taxon>Lachnospirales</taxon>
        <taxon>Lachnospiraceae</taxon>
        <taxon>Enterocloster</taxon>
    </lineage>
</organism>
<evidence type="ECO:0000313" key="2">
    <source>
        <dbReference type="Proteomes" id="UP000283880"/>
    </source>
</evidence>
<name>A0A413F9V8_9FIRM</name>
<dbReference type="AlphaFoldDB" id="A0A413F9V8"/>
<proteinExistence type="predicted"/>
<dbReference type="RefSeq" id="WP_007715630.1">
    <property type="nucleotide sequence ID" value="NZ_JAWYJI010000176.1"/>
</dbReference>
<dbReference type="Proteomes" id="UP000283880">
    <property type="component" value="Unassembled WGS sequence"/>
</dbReference>
<reference evidence="1 2" key="1">
    <citation type="submission" date="2018-08" db="EMBL/GenBank/DDBJ databases">
        <title>A genome reference for cultivated species of the human gut microbiota.</title>
        <authorList>
            <person name="Zou Y."/>
            <person name="Xue W."/>
            <person name="Luo G."/>
        </authorList>
    </citation>
    <scope>NUCLEOTIDE SEQUENCE [LARGE SCALE GENOMIC DNA]</scope>
    <source>
        <strain evidence="1 2">AF04-15</strain>
    </source>
</reference>
<accession>A0A413F9V8</accession>
<evidence type="ECO:0000313" key="1">
    <source>
        <dbReference type="EMBL" id="RGX25439.1"/>
    </source>
</evidence>
<dbReference type="OrthoDB" id="9901378at2"/>
<dbReference type="EMBL" id="QSBM01000019">
    <property type="protein sequence ID" value="RGX25439.1"/>
    <property type="molecule type" value="Genomic_DNA"/>
</dbReference>
<sequence>MAGLLEREVNVLNIGLKQFFTSLDDQDVKVLHVEWKPPVEDDEEIDDLLSLLL</sequence>
<gene>
    <name evidence="1" type="ORF">DWV29_21300</name>
</gene>